<proteinExistence type="predicted"/>
<organism evidence="1 2">
    <name type="scientific">Paraburkholderia ultramafica</name>
    <dbReference type="NCBI Taxonomy" id="1544867"/>
    <lineage>
        <taxon>Bacteria</taxon>
        <taxon>Pseudomonadati</taxon>
        <taxon>Pseudomonadota</taxon>
        <taxon>Betaproteobacteria</taxon>
        <taxon>Burkholderiales</taxon>
        <taxon>Burkholderiaceae</taxon>
        <taxon>Paraburkholderia</taxon>
    </lineage>
</organism>
<dbReference type="Proteomes" id="UP000494365">
    <property type="component" value="Unassembled WGS sequence"/>
</dbReference>
<accession>A0A6S7BLD1</accession>
<sequence length="120" mass="13570">MPFEKKDSEPLNARITVRLSERERERLSEDANLAGLTLSELLRRRYFGRPIAANIDRAVIKELMHVRAVINRAGGLVKHVHLESSGAYSVQTAGVLQQLKSTLGAVRDYMEALVRDRKED</sequence>
<evidence type="ECO:0000313" key="2">
    <source>
        <dbReference type="Proteomes" id="UP000494365"/>
    </source>
</evidence>
<dbReference type="RefSeq" id="WP_175152981.1">
    <property type="nucleotide sequence ID" value="NZ_CADIKK010000038.1"/>
</dbReference>
<dbReference type="AlphaFoldDB" id="A0A6S7BLD1"/>
<evidence type="ECO:0000313" key="1">
    <source>
        <dbReference type="EMBL" id="CAB3804351.1"/>
    </source>
</evidence>
<reference evidence="1 2" key="1">
    <citation type="submission" date="2020-04" db="EMBL/GenBank/DDBJ databases">
        <authorList>
            <person name="De Canck E."/>
        </authorList>
    </citation>
    <scope>NUCLEOTIDE SEQUENCE [LARGE SCALE GENOMIC DNA]</scope>
    <source>
        <strain evidence="1 2">LMG 28614</strain>
    </source>
</reference>
<name>A0A6S7BLD1_9BURK</name>
<dbReference type="EMBL" id="CADIKK010000038">
    <property type="protein sequence ID" value="CAB3804351.1"/>
    <property type="molecule type" value="Genomic_DNA"/>
</dbReference>
<keyword evidence="2" id="KW-1185">Reference proteome</keyword>
<dbReference type="Pfam" id="PF21983">
    <property type="entry name" value="NikA-like"/>
    <property type="match status" value="1"/>
</dbReference>
<dbReference type="InterPro" id="IPR053842">
    <property type="entry name" value="NikA-like"/>
</dbReference>
<protein>
    <submittedName>
        <fullName evidence="1">Uncharacterized protein</fullName>
    </submittedName>
</protein>
<gene>
    <name evidence="1" type="ORF">LMG28614_06015</name>
</gene>